<dbReference type="InterPro" id="IPR057670">
    <property type="entry name" value="SH3_retrovirus"/>
</dbReference>
<dbReference type="PROSITE" id="PS50158">
    <property type="entry name" value="ZF_CCHC"/>
    <property type="match status" value="1"/>
</dbReference>
<organism evidence="5 6">
    <name type="scientific">Vitis vinifera</name>
    <name type="common">Grape</name>
    <dbReference type="NCBI Taxonomy" id="29760"/>
    <lineage>
        <taxon>Eukaryota</taxon>
        <taxon>Viridiplantae</taxon>
        <taxon>Streptophyta</taxon>
        <taxon>Embryophyta</taxon>
        <taxon>Tracheophyta</taxon>
        <taxon>Spermatophyta</taxon>
        <taxon>Magnoliopsida</taxon>
        <taxon>eudicotyledons</taxon>
        <taxon>Gunneridae</taxon>
        <taxon>Pentapetalae</taxon>
        <taxon>rosids</taxon>
        <taxon>Vitales</taxon>
        <taxon>Vitaceae</taxon>
        <taxon>Viteae</taxon>
        <taxon>Vitis</taxon>
    </lineage>
</organism>
<dbReference type="InterPro" id="IPR001584">
    <property type="entry name" value="Integrase_cat-core"/>
</dbReference>
<dbReference type="InterPro" id="IPR001878">
    <property type="entry name" value="Znf_CCHC"/>
</dbReference>
<dbReference type="PROSITE" id="PS50994">
    <property type="entry name" value="INTEGRASE"/>
    <property type="match status" value="1"/>
</dbReference>
<feature type="domain" description="CCHC-type" evidence="3">
    <location>
        <begin position="226"/>
        <end position="241"/>
    </location>
</feature>
<dbReference type="Proteomes" id="UP000288805">
    <property type="component" value="Unassembled WGS sequence"/>
</dbReference>
<dbReference type="InterPro" id="IPR036397">
    <property type="entry name" value="RNaseH_sf"/>
</dbReference>
<evidence type="ECO:0000256" key="1">
    <source>
        <dbReference type="PROSITE-ProRule" id="PRU00047"/>
    </source>
</evidence>
<dbReference type="GO" id="GO:0003676">
    <property type="term" value="F:nucleic acid binding"/>
    <property type="evidence" value="ECO:0007669"/>
    <property type="project" value="InterPro"/>
</dbReference>
<sequence>MFVLASSISANVNNIPVLNGTNFKKWKEHVIIVLGCMDLDYALREDHPLDLTDASTAKQRGAIPKETRAKAFLDQIANRFAANEKVETSTILSKFVSIRYKGKENIREYIMEMSNLVTRLKALKLELSEDILVHLVLISLPTQFSPFKISYNTQKEKWTLNELIAQCVQEEERLKQEKIESAHLASTSQGFGANKKRKMDNKGKQTAVSETSKQKVQKKQDKEITCFFCKKAGHMKKTCTKYATWREKKDFQVCIECIKGKQTNMRKKDANRCSDVLELIHTDICDPFPIASWNGQQYFITFIDNYSRYGYLYLIHEKSQSLDMFKNFKAEVENQLSKKIKAVKSDRGGEYYGRYDKSSEQRPGPPFAKYLMECGIIPQYTMPGTPSQNGVAKRRNCTLKDMGCPTEARPYKPNEKKLDSRTVSCYFVGYSERSRGFKFYDPSSRSFFETGNAKFIEDVELSGRKQLRNVVFEKESVSIPTTGHGHIMFDDTIQNVQSITEIQDTPEIPPAQVMEPIQVHEEVTQQPNQPQVQVPLRRSTREKRSTISDDYVVYLQEHEFDMGLEDNPISISQVKQSSNSEKWIEAMKEEMKSMKDNVV</sequence>
<name>A0A438HUY2_VITVI</name>
<dbReference type="InterPro" id="IPR036875">
    <property type="entry name" value="Znf_CCHC_sf"/>
</dbReference>
<evidence type="ECO:0000313" key="6">
    <source>
        <dbReference type="Proteomes" id="UP000288805"/>
    </source>
</evidence>
<dbReference type="SUPFAM" id="SSF53098">
    <property type="entry name" value="Ribonuclease H-like"/>
    <property type="match status" value="1"/>
</dbReference>
<comment type="caution">
    <text evidence="5">The sequence shown here is derived from an EMBL/GenBank/DDBJ whole genome shotgun (WGS) entry which is preliminary data.</text>
</comment>
<dbReference type="GO" id="GO:0015074">
    <property type="term" value="P:DNA integration"/>
    <property type="evidence" value="ECO:0007669"/>
    <property type="project" value="InterPro"/>
</dbReference>
<evidence type="ECO:0000256" key="2">
    <source>
        <dbReference type="SAM" id="MobiDB-lite"/>
    </source>
</evidence>
<keyword evidence="1" id="KW-0863">Zinc-finger</keyword>
<dbReference type="InterPro" id="IPR039537">
    <property type="entry name" value="Retrotran_Ty1/copia-like"/>
</dbReference>
<dbReference type="PANTHER" id="PTHR42648">
    <property type="entry name" value="TRANSPOSASE, PUTATIVE-RELATED"/>
    <property type="match status" value="1"/>
</dbReference>
<dbReference type="AlphaFoldDB" id="A0A438HUY2"/>
<keyword evidence="1" id="KW-0862">Zinc</keyword>
<dbReference type="SUPFAM" id="SSF57756">
    <property type="entry name" value="Retrovirus zinc finger-like domains"/>
    <property type="match status" value="1"/>
</dbReference>
<dbReference type="SMART" id="SM00343">
    <property type="entry name" value="ZnF_C2HC"/>
    <property type="match status" value="1"/>
</dbReference>
<dbReference type="GO" id="GO:0008270">
    <property type="term" value="F:zinc ion binding"/>
    <property type="evidence" value="ECO:0007669"/>
    <property type="project" value="UniProtKB-KW"/>
</dbReference>
<dbReference type="Pfam" id="PF25597">
    <property type="entry name" value="SH3_retrovirus"/>
    <property type="match status" value="1"/>
</dbReference>
<feature type="region of interest" description="Disordered" evidence="2">
    <location>
        <begin position="522"/>
        <end position="541"/>
    </location>
</feature>
<dbReference type="Pfam" id="PF00665">
    <property type="entry name" value="rve"/>
    <property type="match status" value="1"/>
</dbReference>
<feature type="region of interest" description="Disordered" evidence="2">
    <location>
        <begin position="188"/>
        <end position="214"/>
    </location>
</feature>
<evidence type="ECO:0000259" key="4">
    <source>
        <dbReference type="PROSITE" id="PS50994"/>
    </source>
</evidence>
<reference evidence="5 6" key="1">
    <citation type="journal article" date="2018" name="PLoS Genet.">
        <title>Population sequencing reveals clonal diversity and ancestral inbreeding in the grapevine cultivar Chardonnay.</title>
        <authorList>
            <person name="Roach M.J."/>
            <person name="Johnson D.L."/>
            <person name="Bohlmann J."/>
            <person name="van Vuuren H.J."/>
            <person name="Jones S.J."/>
            <person name="Pretorius I.S."/>
            <person name="Schmidt S.A."/>
            <person name="Borneman A.R."/>
        </authorList>
    </citation>
    <scope>NUCLEOTIDE SEQUENCE [LARGE SCALE GENOMIC DNA]</scope>
    <source>
        <strain evidence="6">cv. Chardonnay</strain>
        <tissue evidence="5">Leaf</tissue>
    </source>
</reference>
<dbReference type="Pfam" id="PF14223">
    <property type="entry name" value="Retrotran_gag_2"/>
    <property type="match status" value="1"/>
</dbReference>
<gene>
    <name evidence="5" type="primary">POLX_3651</name>
    <name evidence="5" type="ORF">CK203_038654</name>
</gene>
<evidence type="ECO:0000313" key="5">
    <source>
        <dbReference type="EMBL" id="RVW88267.1"/>
    </source>
</evidence>
<proteinExistence type="predicted"/>
<dbReference type="PANTHER" id="PTHR42648:SF28">
    <property type="entry name" value="TRANSPOSON-ENCODED PROTEIN WITH RIBONUCLEASE H-LIKE AND RETROVIRUS ZINC FINGER-LIKE DOMAINS"/>
    <property type="match status" value="1"/>
</dbReference>
<dbReference type="Gene3D" id="3.30.420.10">
    <property type="entry name" value="Ribonuclease H-like superfamily/Ribonuclease H"/>
    <property type="match status" value="1"/>
</dbReference>
<accession>A0A438HUY2</accession>
<dbReference type="EMBL" id="QGNW01000175">
    <property type="protein sequence ID" value="RVW88267.1"/>
    <property type="molecule type" value="Genomic_DNA"/>
</dbReference>
<keyword evidence="1" id="KW-0479">Metal-binding</keyword>
<protein>
    <submittedName>
        <fullName evidence="5">Retrovirus-related Pol polyprotein from transposon TNT 1-94</fullName>
    </submittedName>
</protein>
<feature type="domain" description="Integrase catalytic" evidence="4">
    <location>
        <begin position="268"/>
        <end position="402"/>
    </location>
</feature>
<feature type="compositionally biased region" description="Low complexity" evidence="2">
    <location>
        <begin position="524"/>
        <end position="535"/>
    </location>
</feature>
<evidence type="ECO:0000259" key="3">
    <source>
        <dbReference type="PROSITE" id="PS50158"/>
    </source>
</evidence>
<dbReference type="InterPro" id="IPR012337">
    <property type="entry name" value="RNaseH-like_sf"/>
</dbReference>